<dbReference type="SUPFAM" id="SSF53474">
    <property type="entry name" value="alpha/beta-Hydrolases"/>
    <property type="match status" value="1"/>
</dbReference>
<protein>
    <submittedName>
        <fullName evidence="3">Peptidase S9</fullName>
    </submittedName>
</protein>
<gene>
    <name evidence="3" type="ORF">KSB_81870</name>
</gene>
<comment type="caution">
    <text evidence="3">The sequence shown here is derived from an EMBL/GenBank/DDBJ whole genome shotgun (WGS) entry which is preliminary data.</text>
</comment>
<evidence type="ECO:0000259" key="2">
    <source>
        <dbReference type="Pfam" id="PF00326"/>
    </source>
</evidence>
<proteinExistence type="predicted"/>
<dbReference type="InterPro" id="IPR002470">
    <property type="entry name" value="Peptidase_S9A"/>
</dbReference>
<name>A0ABQ3V570_9CHLR</name>
<dbReference type="InterPro" id="IPR001375">
    <property type="entry name" value="Peptidase_S9_cat"/>
</dbReference>
<keyword evidence="1" id="KW-0378">Hydrolase</keyword>
<dbReference type="Pfam" id="PF00326">
    <property type="entry name" value="Peptidase_S9"/>
    <property type="match status" value="1"/>
</dbReference>
<dbReference type="InterPro" id="IPR011042">
    <property type="entry name" value="6-blade_b-propeller_TolB-like"/>
</dbReference>
<evidence type="ECO:0000313" key="3">
    <source>
        <dbReference type="EMBL" id="GHO59712.1"/>
    </source>
</evidence>
<dbReference type="PRINTS" id="PR00862">
    <property type="entry name" value="PROLIGOPTASE"/>
</dbReference>
<dbReference type="EMBL" id="BNJG01000003">
    <property type="protein sequence ID" value="GHO59712.1"/>
    <property type="molecule type" value="Genomic_DNA"/>
</dbReference>
<dbReference type="Gene3D" id="3.40.50.1820">
    <property type="entry name" value="alpha/beta hydrolase"/>
    <property type="match status" value="1"/>
</dbReference>
<accession>A0ABQ3V570</accession>
<reference evidence="3 4" key="1">
    <citation type="journal article" date="2021" name="Int. J. Syst. Evol. Microbiol.">
        <title>Reticulibacter mediterranei gen. nov., sp. nov., within the new family Reticulibacteraceae fam. nov., and Ktedonospora formicarum gen. nov., sp. nov., Ktedonobacter robiniae sp. nov., Dictyobacter formicarum sp. nov. and Dictyobacter arantiisoli sp. nov., belonging to the class Ktedonobacteria.</title>
        <authorList>
            <person name="Yabe S."/>
            <person name="Zheng Y."/>
            <person name="Wang C.M."/>
            <person name="Sakai Y."/>
            <person name="Abe K."/>
            <person name="Yokota A."/>
            <person name="Donadio S."/>
            <person name="Cavaletti L."/>
            <person name="Monciardini P."/>
        </authorList>
    </citation>
    <scope>NUCLEOTIDE SEQUENCE [LARGE SCALE GENOMIC DNA]</scope>
    <source>
        <strain evidence="3 4">SOSP1-30</strain>
    </source>
</reference>
<organism evidence="3 4">
    <name type="scientific">Ktedonobacter robiniae</name>
    <dbReference type="NCBI Taxonomy" id="2778365"/>
    <lineage>
        <taxon>Bacteria</taxon>
        <taxon>Bacillati</taxon>
        <taxon>Chloroflexota</taxon>
        <taxon>Ktedonobacteria</taxon>
        <taxon>Ktedonobacterales</taxon>
        <taxon>Ktedonobacteraceae</taxon>
        <taxon>Ktedonobacter</taxon>
    </lineage>
</organism>
<dbReference type="SUPFAM" id="SSF82171">
    <property type="entry name" value="DPP6 N-terminal domain-like"/>
    <property type="match status" value="1"/>
</dbReference>
<evidence type="ECO:0000256" key="1">
    <source>
        <dbReference type="ARBA" id="ARBA00022801"/>
    </source>
</evidence>
<dbReference type="PANTHER" id="PTHR42776:SF27">
    <property type="entry name" value="DIPEPTIDYL PEPTIDASE FAMILY MEMBER 6"/>
    <property type="match status" value="1"/>
</dbReference>
<dbReference type="InterPro" id="IPR029058">
    <property type="entry name" value="AB_hydrolase_fold"/>
</dbReference>
<feature type="domain" description="Peptidase S9 prolyl oligopeptidase catalytic" evidence="2">
    <location>
        <begin position="398"/>
        <end position="611"/>
    </location>
</feature>
<evidence type="ECO:0000313" key="4">
    <source>
        <dbReference type="Proteomes" id="UP000654345"/>
    </source>
</evidence>
<sequence length="620" mass="69110">MTNSATTKLIPRKVLFGNPVKASPQVSPDGKRLAYLAPVNNVLNVWVGSLEGDDYQPVTEDTERGIRFYFWAADNKHIGYIQDAGGDENWRLYLTNVETRETRDLTPFANVQARLTGHDKHFPHELLVALNKENPQVHDVYHLDLPSGELKLVAKNPGNIASWVIDTQFKVRGAVVTLPDGGSELLVREREESEWRKLVSWTSEDALTSGPVGFTLDGNSLYLEDSRNANASRLVKLALDSGDVSVLAEDALYDVGSIMIHHDTYEIQAVAFNRDRVEWTVLDSALQEDFKLLRELQAGDISIISRDDNDQTWIVGYVVDDGPVAYYVYDRASKSGRLLFTNQPELSNYTLAQMQPVSFKARDGLTIHGYLTLPAGESQKPLPLVLNVHGGPWARDGWGYRPEAQWLANRGYACLQVNYRGSTGYGKEFLNAGNKEWGAKMHDDLVDAVHWAIEQGIADPAKVAIYGGSYGGYAALAGATFTPDLFCCAVDIVGPSNLITLIRTIPPYWSTFLANFHMRVGNPDTEEEFLKSRSPLFKADQIKIPMLIAQGANDPRVKQAESEQIVAAMKEKGISYEYMLFPDEGHGFAKPENRIKFYVAAERFLAKHLGGRYEETEETA</sequence>
<keyword evidence="4" id="KW-1185">Reference proteome</keyword>
<dbReference type="Gene3D" id="2.120.10.30">
    <property type="entry name" value="TolB, C-terminal domain"/>
    <property type="match status" value="1"/>
</dbReference>
<dbReference type="PANTHER" id="PTHR42776">
    <property type="entry name" value="SERINE PEPTIDASE S9 FAMILY MEMBER"/>
    <property type="match status" value="1"/>
</dbReference>
<dbReference type="Proteomes" id="UP000654345">
    <property type="component" value="Unassembled WGS sequence"/>
</dbReference>
<dbReference type="RefSeq" id="WP_201375876.1">
    <property type="nucleotide sequence ID" value="NZ_BNJG01000003.1"/>
</dbReference>